<dbReference type="PANTHER" id="PTHR42829">
    <property type="entry name" value="NADH-UBIQUINONE OXIDOREDUCTASE CHAIN 5"/>
    <property type="match status" value="1"/>
</dbReference>
<evidence type="ECO:0000256" key="4">
    <source>
        <dbReference type="ARBA" id="ARBA00023136"/>
    </source>
</evidence>
<feature type="transmembrane region" description="Helical" evidence="6">
    <location>
        <begin position="337"/>
        <end position="358"/>
    </location>
</feature>
<evidence type="ECO:0000256" key="6">
    <source>
        <dbReference type="SAM" id="Phobius"/>
    </source>
</evidence>
<dbReference type="NCBIfam" id="NF005141">
    <property type="entry name" value="PRK06590.1"/>
    <property type="match status" value="1"/>
</dbReference>
<gene>
    <name evidence="9" type="ORF">DQQ10_14760</name>
</gene>
<feature type="transmembrane region" description="Helical" evidence="6">
    <location>
        <begin position="309"/>
        <end position="331"/>
    </location>
</feature>
<feature type="transmembrane region" description="Helical" evidence="6">
    <location>
        <begin position="416"/>
        <end position="442"/>
    </location>
</feature>
<evidence type="ECO:0000313" key="10">
    <source>
        <dbReference type="Proteomes" id="UP000251889"/>
    </source>
</evidence>
<feature type="transmembrane region" description="Helical" evidence="6">
    <location>
        <begin position="115"/>
        <end position="133"/>
    </location>
</feature>
<keyword evidence="10" id="KW-1185">Reference proteome</keyword>
<dbReference type="Gene3D" id="1.20.5.2700">
    <property type="match status" value="1"/>
</dbReference>
<evidence type="ECO:0000256" key="3">
    <source>
        <dbReference type="ARBA" id="ARBA00022989"/>
    </source>
</evidence>
<organism evidence="9 10">
    <name type="scientific">Pseudochryseolinea flava</name>
    <dbReference type="NCBI Taxonomy" id="2059302"/>
    <lineage>
        <taxon>Bacteria</taxon>
        <taxon>Pseudomonadati</taxon>
        <taxon>Bacteroidota</taxon>
        <taxon>Cytophagia</taxon>
        <taxon>Cytophagales</taxon>
        <taxon>Fulvivirgaceae</taxon>
        <taxon>Pseudochryseolinea</taxon>
    </lineage>
</organism>
<dbReference type="PROSITE" id="PS51257">
    <property type="entry name" value="PROKAR_LIPOPROTEIN"/>
    <property type="match status" value="1"/>
</dbReference>
<evidence type="ECO:0000259" key="8">
    <source>
        <dbReference type="Pfam" id="PF00662"/>
    </source>
</evidence>
<feature type="transmembrane region" description="Helical" evidence="6">
    <location>
        <begin position="211"/>
        <end position="230"/>
    </location>
</feature>
<dbReference type="GO" id="GO:0015990">
    <property type="term" value="P:electron transport coupled proton transport"/>
    <property type="evidence" value="ECO:0007669"/>
    <property type="project" value="TreeGrafter"/>
</dbReference>
<dbReference type="GO" id="GO:0012505">
    <property type="term" value="C:endomembrane system"/>
    <property type="evidence" value="ECO:0007669"/>
    <property type="project" value="UniProtKB-SubCell"/>
</dbReference>
<reference evidence="9 10" key="1">
    <citation type="submission" date="2018-06" db="EMBL/GenBank/DDBJ databases">
        <title>Chryseolinea flavus sp. nov., a member of the phylum Bacteroidetes isolated from soil.</title>
        <authorList>
            <person name="Li Y."/>
            <person name="Wang J."/>
        </authorList>
    </citation>
    <scope>NUCLEOTIDE SEQUENCE [LARGE SCALE GENOMIC DNA]</scope>
    <source>
        <strain evidence="9 10">SDU1-6</strain>
    </source>
</reference>
<keyword evidence="2 5" id="KW-0812">Transmembrane</keyword>
<dbReference type="Pfam" id="PF00662">
    <property type="entry name" value="Proton_antipo_N"/>
    <property type="match status" value="1"/>
</dbReference>
<dbReference type="InterPro" id="IPR001750">
    <property type="entry name" value="ND/Mrp_TM"/>
</dbReference>
<protein>
    <submittedName>
        <fullName evidence="9">NADH-quinone oxidoreductase subunit L</fullName>
    </submittedName>
</protein>
<dbReference type="Proteomes" id="UP000251889">
    <property type="component" value="Unassembled WGS sequence"/>
</dbReference>
<dbReference type="InterPro" id="IPR003945">
    <property type="entry name" value="NU5C-like"/>
</dbReference>
<dbReference type="Pfam" id="PF00361">
    <property type="entry name" value="Proton_antipo_M"/>
    <property type="match status" value="1"/>
</dbReference>
<feature type="transmembrane region" description="Helical" evidence="6">
    <location>
        <begin position="34"/>
        <end position="55"/>
    </location>
</feature>
<comment type="caution">
    <text evidence="9">The sequence shown here is derived from an EMBL/GenBank/DDBJ whole genome shotgun (WGS) entry which is preliminary data.</text>
</comment>
<dbReference type="AlphaFoldDB" id="A0A364Y0I2"/>
<dbReference type="GO" id="GO:0042773">
    <property type="term" value="P:ATP synthesis coupled electron transport"/>
    <property type="evidence" value="ECO:0007669"/>
    <property type="project" value="InterPro"/>
</dbReference>
<feature type="transmembrane region" description="Helical" evidence="6">
    <location>
        <begin position="454"/>
        <end position="474"/>
    </location>
</feature>
<dbReference type="GO" id="GO:0008137">
    <property type="term" value="F:NADH dehydrogenase (ubiquinone) activity"/>
    <property type="evidence" value="ECO:0007669"/>
    <property type="project" value="InterPro"/>
</dbReference>
<feature type="transmembrane region" description="Helical" evidence="6">
    <location>
        <begin position="281"/>
        <end position="302"/>
    </location>
</feature>
<dbReference type="RefSeq" id="WP_112747654.1">
    <property type="nucleotide sequence ID" value="NZ_QMFY01000007.1"/>
</dbReference>
<dbReference type="OrthoDB" id="9807568at2"/>
<name>A0A364Y0I2_9BACT</name>
<comment type="subcellular location">
    <subcellularLocation>
        <location evidence="1">Endomembrane system</location>
        <topology evidence="1">Multi-pass membrane protein</topology>
    </subcellularLocation>
    <subcellularLocation>
        <location evidence="5">Membrane</location>
        <topology evidence="5">Multi-pass membrane protein</topology>
    </subcellularLocation>
</comment>
<feature type="transmembrane region" description="Helical" evidence="6">
    <location>
        <begin position="251"/>
        <end position="269"/>
    </location>
</feature>
<dbReference type="GO" id="GO:0003954">
    <property type="term" value="F:NADH dehydrogenase activity"/>
    <property type="evidence" value="ECO:0007669"/>
    <property type="project" value="TreeGrafter"/>
</dbReference>
<feature type="domain" description="NADH:quinone oxidoreductase/Mrp antiporter transmembrane" evidence="7">
    <location>
        <begin position="135"/>
        <end position="429"/>
    </location>
</feature>
<evidence type="ECO:0000256" key="1">
    <source>
        <dbReference type="ARBA" id="ARBA00004127"/>
    </source>
</evidence>
<feature type="transmembrane region" description="Helical" evidence="6">
    <location>
        <begin position="172"/>
        <end position="191"/>
    </location>
</feature>
<evidence type="ECO:0000259" key="7">
    <source>
        <dbReference type="Pfam" id="PF00361"/>
    </source>
</evidence>
<evidence type="ECO:0000313" key="9">
    <source>
        <dbReference type="EMBL" id="RAW00312.1"/>
    </source>
</evidence>
<keyword evidence="3 6" id="KW-1133">Transmembrane helix</keyword>
<dbReference type="InterPro" id="IPR001516">
    <property type="entry name" value="Proton_antipo_N"/>
</dbReference>
<evidence type="ECO:0000256" key="2">
    <source>
        <dbReference type="ARBA" id="ARBA00022692"/>
    </source>
</evidence>
<dbReference type="NCBIfam" id="TIGR01974">
    <property type="entry name" value="NDH_I_L"/>
    <property type="match status" value="1"/>
</dbReference>
<feature type="transmembrane region" description="Helical" evidence="6">
    <location>
        <begin position="378"/>
        <end position="396"/>
    </location>
</feature>
<feature type="domain" description="NADH-Ubiquinone oxidoreductase (complex I) chain 5 N-terminal" evidence="8">
    <location>
        <begin position="69"/>
        <end position="119"/>
    </location>
</feature>
<dbReference type="GO" id="GO:0016020">
    <property type="term" value="C:membrane"/>
    <property type="evidence" value="ECO:0007669"/>
    <property type="project" value="UniProtKB-SubCell"/>
</dbReference>
<sequence>MKDFLWLIPTLPFLGACILIISGNANLPRRAVSIVGCGSVGAAAILTIVIMIDFLTTGQIPEYTVIVNWFSVDNLSVPIALHLDTLSLVFVFVITFVGFLIHVYSIEFMHHDESFARFFAYLNLFVSAMLMLVLADSLILMYLGWEGVGLCSYLLIGFWYEEEKNGYAARKAFIITRIGDTALAVGLFMLFAELGTLRIQDILTLAPQQWATGSTTPVTICLLLLGGAVGKSAQFPLQTWLPDAMAGPSPVSALIHAATMVTAGVYLIARMNGLYVLAPQAQLWVGIVGAITLLIAGCSALTQYDLKRVLAYSTISQIGYMFLALGIGAWSSAVFHFMIHAFFKALLFLAAGAVIMALHHEHDMFKMGGLRKQMPAVFATFLIGSASLAALPLISAGFYSKDQIIWLSFASQQSNIWFFLAAVVGAFITAIYTFRMVFLTFYGEAKTSVSHMPGNLITQPLVILAVLALFAGFIELPHTFGHVTLFSDLFSTTLPPVTLRPNVESHEWIIQTSTGLLTLVGIAMAYYFYVIQPKIADDIHASTIETHRFWYAGWRFDSLYDAIIVKPILFFARVNKHDFIDKLYSALVELSEMMSALFSRSQNGILRWYIMGIVAGAVIIITFTLIITP</sequence>
<accession>A0A364Y0I2</accession>
<dbReference type="InterPro" id="IPR018393">
    <property type="entry name" value="NADHpl_OxRdtase_5_subgr"/>
</dbReference>
<proteinExistence type="predicted"/>
<dbReference type="PANTHER" id="PTHR42829:SF2">
    <property type="entry name" value="NADH-UBIQUINONE OXIDOREDUCTASE CHAIN 5"/>
    <property type="match status" value="1"/>
</dbReference>
<dbReference type="PRINTS" id="PR01435">
    <property type="entry name" value="NPOXDRDTASE5"/>
</dbReference>
<feature type="transmembrane region" description="Helical" evidence="6">
    <location>
        <begin position="508"/>
        <end position="529"/>
    </location>
</feature>
<evidence type="ECO:0000256" key="5">
    <source>
        <dbReference type="RuleBase" id="RU000320"/>
    </source>
</evidence>
<feature type="transmembrane region" description="Helical" evidence="6">
    <location>
        <begin position="608"/>
        <end position="627"/>
    </location>
</feature>
<feature type="transmembrane region" description="Helical" evidence="6">
    <location>
        <begin position="6"/>
        <end position="27"/>
    </location>
</feature>
<feature type="transmembrane region" description="Helical" evidence="6">
    <location>
        <begin position="75"/>
        <end position="103"/>
    </location>
</feature>
<dbReference type="EMBL" id="QMFY01000007">
    <property type="protein sequence ID" value="RAW00312.1"/>
    <property type="molecule type" value="Genomic_DNA"/>
</dbReference>
<feature type="transmembrane region" description="Helical" evidence="6">
    <location>
        <begin position="139"/>
        <end position="160"/>
    </location>
</feature>
<dbReference type="PRINTS" id="PR01434">
    <property type="entry name" value="NADHDHGNASE5"/>
</dbReference>
<keyword evidence="4 6" id="KW-0472">Membrane</keyword>